<name>A0A8J5QH01_9ASCO</name>
<evidence type="ECO:0000259" key="2">
    <source>
        <dbReference type="SMART" id="SM00563"/>
    </source>
</evidence>
<dbReference type="GO" id="GO:0005783">
    <property type="term" value="C:endoplasmic reticulum"/>
    <property type="evidence" value="ECO:0007669"/>
    <property type="project" value="TreeGrafter"/>
</dbReference>
<feature type="transmembrane region" description="Helical" evidence="1">
    <location>
        <begin position="531"/>
        <end position="551"/>
    </location>
</feature>
<dbReference type="AlphaFoldDB" id="A0A8J5QH01"/>
<dbReference type="CDD" id="cd07990">
    <property type="entry name" value="LPLAT_LCLAT1-like"/>
    <property type="match status" value="1"/>
</dbReference>
<dbReference type="PANTHER" id="PTHR10983:SF16">
    <property type="entry name" value="LYSOCARDIOLIPIN ACYLTRANSFERASE 1"/>
    <property type="match status" value="1"/>
</dbReference>
<evidence type="ECO:0000313" key="3">
    <source>
        <dbReference type="EMBL" id="KAG7665609.1"/>
    </source>
</evidence>
<dbReference type="Proteomes" id="UP000694255">
    <property type="component" value="Unassembled WGS sequence"/>
</dbReference>
<keyword evidence="1" id="KW-1133">Transmembrane helix</keyword>
<dbReference type="RefSeq" id="XP_049265841.1">
    <property type="nucleotide sequence ID" value="XM_049410530.1"/>
</dbReference>
<dbReference type="InterPro" id="IPR033481">
    <property type="entry name" value="Dni1/Fig1"/>
</dbReference>
<reference evidence="3 4" key="1">
    <citation type="journal article" date="2021" name="DNA Res.">
        <title>Genome analysis of Candida subhashii reveals its hybrid nature and dual mitochondrial genome conformations.</title>
        <authorList>
            <person name="Mixao V."/>
            <person name="Hegedusova E."/>
            <person name="Saus E."/>
            <person name="Pryszcz L.P."/>
            <person name="Cillingova A."/>
            <person name="Nosek J."/>
            <person name="Gabaldon T."/>
        </authorList>
    </citation>
    <scope>NUCLEOTIDE SEQUENCE [LARGE SCALE GENOMIC DNA]</scope>
    <source>
        <strain evidence="3 4">CBS 10753</strain>
    </source>
</reference>
<dbReference type="GeneID" id="73467616"/>
<gene>
    <name evidence="3" type="ORF">J8A68_000815</name>
</gene>
<dbReference type="EMBL" id="JAGSYN010000048">
    <property type="protein sequence ID" value="KAG7665609.1"/>
    <property type="molecule type" value="Genomic_DNA"/>
</dbReference>
<feature type="transmembrane region" description="Helical" evidence="1">
    <location>
        <begin position="498"/>
        <end position="519"/>
    </location>
</feature>
<sequence>MTYDQLPTTIMSLRNTLPVVIVRTAIMIPTFMIGCLFIVTTQLVGVFLFENYPSSKQAIFNITKNHFVILLTFMTSIINPSKIAITLDKNIESIQSFKVDNSGNLHTSFMPNSIFISNHQIYTDWLFLWFLIYTSRLSDCVHIVLKDLSKIPVLGYGMKNYNFLFLSRKWETDKIILTNQLLEIDANARGVGPANGVKQIASTSNSEIKTWPKINRPDKIWPYQLILFPEGTVPSDRTTKKSRAYIDSQGHQPLKHVLLPRYRGLYLSLKKLRGTVEAIYDITTAYADLAEDEYGEDVFSLKRFYFKGYGPSQINYYIKQYKIDEIPLGDEEDIDDVKPEDLKRFETWLINVWYEKEQLMSNFYKYGDWQGDQEGEKECVKIVGDFKLRNQVEIILPYLVDSSSNYSNIYLLSYQFNSTSPLFDYLSITQNSTTITDNFEDLQVRIGYYGICLDTNSTLSCSHYNNLNTFPQYKLNLLNTKLDLVTLAQEFSEVCHPIVLLSTILLTILTLLLLCYVIIPFLPGKFHVKKALVATTFINSILWGLGAMLQHEAVKASAKMMQVASMELLLTGMGKRAEVMTWVGFSFLIIVCIGVVFDFIKDWKFQKSQVSTLQKL</sequence>
<dbReference type="OrthoDB" id="189226at2759"/>
<keyword evidence="1" id="KW-0812">Transmembrane</keyword>
<proteinExistence type="predicted"/>
<dbReference type="GO" id="GO:0016020">
    <property type="term" value="C:membrane"/>
    <property type="evidence" value="ECO:0007669"/>
    <property type="project" value="InterPro"/>
</dbReference>
<protein>
    <recommendedName>
        <fullName evidence="2">Phospholipid/glycerol acyltransferase domain-containing protein</fullName>
    </recommendedName>
</protein>
<comment type="caution">
    <text evidence="3">The sequence shown here is derived from an EMBL/GenBank/DDBJ whole genome shotgun (WGS) entry which is preliminary data.</text>
</comment>
<dbReference type="PANTHER" id="PTHR10983">
    <property type="entry name" value="1-ACYLGLYCEROL-3-PHOSPHATE ACYLTRANSFERASE-RELATED"/>
    <property type="match status" value="1"/>
</dbReference>
<keyword evidence="4" id="KW-1185">Reference proteome</keyword>
<dbReference type="InterPro" id="IPR002123">
    <property type="entry name" value="Plipid/glycerol_acylTrfase"/>
</dbReference>
<organism evidence="3 4">
    <name type="scientific">[Candida] subhashii</name>
    <dbReference type="NCBI Taxonomy" id="561895"/>
    <lineage>
        <taxon>Eukaryota</taxon>
        <taxon>Fungi</taxon>
        <taxon>Dikarya</taxon>
        <taxon>Ascomycota</taxon>
        <taxon>Saccharomycotina</taxon>
        <taxon>Pichiomycetes</taxon>
        <taxon>Debaryomycetaceae</taxon>
        <taxon>Spathaspora</taxon>
    </lineage>
</organism>
<feature type="domain" description="Phospholipid/glycerol acyltransferase" evidence="2">
    <location>
        <begin position="113"/>
        <end position="266"/>
    </location>
</feature>
<feature type="transmembrane region" description="Helical" evidence="1">
    <location>
        <begin position="20"/>
        <end position="49"/>
    </location>
</feature>
<evidence type="ECO:0000313" key="4">
    <source>
        <dbReference type="Proteomes" id="UP000694255"/>
    </source>
</evidence>
<evidence type="ECO:0000256" key="1">
    <source>
        <dbReference type="SAM" id="Phobius"/>
    </source>
</evidence>
<dbReference type="GO" id="GO:0016746">
    <property type="term" value="F:acyltransferase activity"/>
    <property type="evidence" value="ECO:0007669"/>
    <property type="project" value="InterPro"/>
</dbReference>
<dbReference type="GO" id="GO:0036149">
    <property type="term" value="P:phosphatidylinositol acyl-chain remodeling"/>
    <property type="evidence" value="ECO:0007669"/>
    <property type="project" value="TreeGrafter"/>
</dbReference>
<keyword evidence="1" id="KW-0472">Membrane</keyword>
<dbReference type="Pfam" id="PF12351">
    <property type="entry name" value="Fig1"/>
    <property type="match status" value="1"/>
</dbReference>
<accession>A0A8J5QH01</accession>
<dbReference type="Pfam" id="PF01553">
    <property type="entry name" value="Acyltransferase"/>
    <property type="match status" value="1"/>
</dbReference>
<dbReference type="SMART" id="SM00563">
    <property type="entry name" value="PlsC"/>
    <property type="match status" value="1"/>
</dbReference>
<feature type="transmembrane region" description="Helical" evidence="1">
    <location>
        <begin position="579"/>
        <end position="600"/>
    </location>
</feature>